<dbReference type="SMART" id="SM00249">
    <property type="entry name" value="PHD"/>
    <property type="match status" value="2"/>
</dbReference>
<dbReference type="AlphaFoldDB" id="A0A1G4MBP7"/>
<keyword evidence="2 4" id="KW-0863">Zinc-finger</keyword>
<name>A0A1G4MBP7_LACFM</name>
<dbReference type="Pfam" id="PF13639">
    <property type="entry name" value="zf-RING_2"/>
    <property type="match status" value="1"/>
</dbReference>
<dbReference type="InterPro" id="IPR013083">
    <property type="entry name" value="Znf_RING/FYVE/PHD"/>
</dbReference>
<proteinExistence type="predicted"/>
<organism evidence="6 7">
    <name type="scientific">Lachancea fermentati</name>
    <name type="common">Zygosaccharomyces fermentati</name>
    <dbReference type="NCBI Taxonomy" id="4955"/>
    <lineage>
        <taxon>Eukaryota</taxon>
        <taxon>Fungi</taxon>
        <taxon>Dikarya</taxon>
        <taxon>Ascomycota</taxon>
        <taxon>Saccharomycotina</taxon>
        <taxon>Saccharomycetes</taxon>
        <taxon>Saccharomycetales</taxon>
        <taxon>Saccharomycetaceae</taxon>
        <taxon>Lachancea</taxon>
    </lineage>
</organism>
<dbReference type="SUPFAM" id="SSF57850">
    <property type="entry name" value="RING/U-box"/>
    <property type="match status" value="1"/>
</dbReference>
<keyword evidence="1" id="KW-0479">Metal-binding</keyword>
<dbReference type="Proteomes" id="UP000190831">
    <property type="component" value="Chromosome D"/>
</dbReference>
<dbReference type="STRING" id="4955.A0A1G4MBP7"/>
<evidence type="ECO:0000256" key="4">
    <source>
        <dbReference type="PROSITE-ProRule" id="PRU00175"/>
    </source>
</evidence>
<reference evidence="6 7" key="1">
    <citation type="submission" date="2016-03" db="EMBL/GenBank/DDBJ databases">
        <authorList>
            <person name="Devillers H."/>
        </authorList>
    </citation>
    <scope>NUCLEOTIDE SEQUENCE [LARGE SCALE GENOMIC DNA]</scope>
    <source>
        <strain evidence="6">CBS 6772</strain>
    </source>
</reference>
<dbReference type="PROSITE" id="PS50089">
    <property type="entry name" value="ZF_RING_2"/>
    <property type="match status" value="1"/>
</dbReference>
<accession>A0A1G4MBP7</accession>
<evidence type="ECO:0000256" key="1">
    <source>
        <dbReference type="ARBA" id="ARBA00022723"/>
    </source>
</evidence>
<dbReference type="InterPro" id="IPR001965">
    <property type="entry name" value="Znf_PHD"/>
</dbReference>
<protein>
    <submittedName>
        <fullName evidence="6">LAFE_0D10000g1_1</fullName>
    </submittedName>
</protein>
<evidence type="ECO:0000313" key="7">
    <source>
        <dbReference type="Proteomes" id="UP000190831"/>
    </source>
</evidence>
<dbReference type="SMART" id="SM00184">
    <property type="entry name" value="RING"/>
    <property type="match status" value="2"/>
</dbReference>
<keyword evidence="3" id="KW-0862">Zinc</keyword>
<dbReference type="EMBL" id="LT598492">
    <property type="protein sequence ID" value="SCW01321.1"/>
    <property type="molecule type" value="Genomic_DNA"/>
</dbReference>
<evidence type="ECO:0000313" key="6">
    <source>
        <dbReference type="EMBL" id="SCW01321.1"/>
    </source>
</evidence>
<evidence type="ECO:0000259" key="5">
    <source>
        <dbReference type="PROSITE" id="PS50089"/>
    </source>
</evidence>
<feature type="domain" description="RING-type" evidence="5">
    <location>
        <begin position="6"/>
        <end position="48"/>
    </location>
</feature>
<sequence>MPNQLCSICLEPLVDNIGCLESCKHAYHLSCLREWHNHSHDKKCPICRIPSNKVKDLDNNVVIDIDEFYNLNQLISILSNGIDTLSLLEDDTPPLEMRPPMALLECGICGIMDSDIDKCCTDCRSIYHEYCLRDLLCEVGDRSSESRCSDCQGTLVNVTSSPLRYRYRGRNAIPRVLMEGPSLVTQRLYESQALANTPIIPQTISGGNNAVMESWKLLSRLQEHQNEEIYKNKNKIQGHVRKSLDYYYHGSGKEITKDQYTEVNKSVSRNLYRISGNVYQPGIIDYDAEAHKMVLKELRRLGIEMSC</sequence>
<dbReference type="Gene3D" id="3.30.40.10">
    <property type="entry name" value="Zinc/RING finger domain, C3HC4 (zinc finger)"/>
    <property type="match status" value="1"/>
</dbReference>
<dbReference type="InterPro" id="IPR011016">
    <property type="entry name" value="Znf_RING-CH"/>
</dbReference>
<keyword evidence="7" id="KW-1185">Reference proteome</keyword>
<gene>
    <name evidence="6" type="ORF">LAFE_0D10000G</name>
</gene>
<dbReference type="OrthoDB" id="8062037at2759"/>
<dbReference type="SMART" id="SM00744">
    <property type="entry name" value="RINGv"/>
    <property type="match status" value="1"/>
</dbReference>
<evidence type="ECO:0000256" key="3">
    <source>
        <dbReference type="ARBA" id="ARBA00022833"/>
    </source>
</evidence>
<dbReference type="InterPro" id="IPR001841">
    <property type="entry name" value="Znf_RING"/>
</dbReference>
<evidence type="ECO:0000256" key="2">
    <source>
        <dbReference type="ARBA" id="ARBA00022771"/>
    </source>
</evidence>
<dbReference type="OMA" id="QEINICC"/>
<dbReference type="GO" id="GO:0008270">
    <property type="term" value="F:zinc ion binding"/>
    <property type="evidence" value="ECO:0007669"/>
    <property type="project" value="UniProtKB-KW"/>
</dbReference>